<dbReference type="OrthoDB" id="4774596at2"/>
<reference evidence="1 2" key="1">
    <citation type="journal article" date="2018" name="Front. Microbiol.">
        <title>Hydrolytic Capabilities as a Key to Environmental Success: Chitinolytic and Cellulolytic Acidobacteria From Acidic Sub-arctic Soils and Boreal Peatlands.</title>
        <authorList>
            <person name="Belova S.E."/>
            <person name="Ravin N.V."/>
            <person name="Pankratov T.A."/>
            <person name="Rakitin A.L."/>
            <person name="Ivanova A.A."/>
            <person name="Beletsky A.V."/>
            <person name="Mardanov A.V."/>
            <person name="Sinninghe Damste J.S."/>
            <person name="Dedysh S.N."/>
        </authorList>
    </citation>
    <scope>NUCLEOTIDE SEQUENCE [LARGE SCALE GENOMIC DNA]</scope>
    <source>
        <strain evidence="1 2">SBC82</strain>
    </source>
</reference>
<evidence type="ECO:0000313" key="1">
    <source>
        <dbReference type="EMBL" id="AXC09906.1"/>
    </source>
</evidence>
<proteinExistence type="predicted"/>
<dbReference type="KEGG" id="abas:ACPOL_0531"/>
<dbReference type="EMBL" id="CP030840">
    <property type="protein sequence ID" value="AXC09906.1"/>
    <property type="molecule type" value="Genomic_DNA"/>
</dbReference>
<gene>
    <name evidence="1" type="ORF">ACPOL_0531</name>
</gene>
<dbReference type="SUPFAM" id="SSF54427">
    <property type="entry name" value="NTF2-like"/>
    <property type="match status" value="1"/>
</dbReference>
<dbReference type="AlphaFoldDB" id="A0A2Z5FTT9"/>
<name>A0A2Z5FTT9_9BACT</name>
<accession>A0A2Z5FTT9</accession>
<keyword evidence="2" id="KW-1185">Reference proteome</keyword>
<evidence type="ECO:0000313" key="2">
    <source>
        <dbReference type="Proteomes" id="UP000253606"/>
    </source>
</evidence>
<dbReference type="InterPro" id="IPR032710">
    <property type="entry name" value="NTF2-like_dom_sf"/>
</dbReference>
<dbReference type="PANTHER" id="PTHR38436:SF1">
    <property type="entry name" value="ESTER CYCLASE"/>
    <property type="match status" value="1"/>
</dbReference>
<dbReference type="Gene3D" id="3.10.450.50">
    <property type="match status" value="1"/>
</dbReference>
<protein>
    <submittedName>
        <fullName evidence="1">Putative ester cyclase</fullName>
    </submittedName>
</protein>
<sequence>MGFGALSRHAEASTDLQSKNKVVVERWLTEFWGKTYNPDVVDELAAPEMVLRYSLHRPRRGREDIKMFMRGFRQAFPDLNFWGTAPLLADGDRVIGQWEGGGTHTGLAFSDFLAGFLPTASGKKIHFTGITILRLDSGRIVEEVGLDDGVTALRQLGLLSNAQAEDDDDICAQYC</sequence>
<dbReference type="Proteomes" id="UP000253606">
    <property type="component" value="Chromosome"/>
</dbReference>
<dbReference type="PANTHER" id="PTHR38436">
    <property type="entry name" value="POLYKETIDE CYCLASE SNOAL-LIKE DOMAIN"/>
    <property type="match status" value="1"/>
</dbReference>
<dbReference type="InterPro" id="IPR009959">
    <property type="entry name" value="Cyclase_SnoaL-like"/>
</dbReference>
<organism evidence="1 2">
    <name type="scientific">Acidisarcina polymorpha</name>
    <dbReference type="NCBI Taxonomy" id="2211140"/>
    <lineage>
        <taxon>Bacteria</taxon>
        <taxon>Pseudomonadati</taxon>
        <taxon>Acidobacteriota</taxon>
        <taxon>Terriglobia</taxon>
        <taxon>Terriglobales</taxon>
        <taxon>Acidobacteriaceae</taxon>
        <taxon>Acidisarcina</taxon>
    </lineage>
</organism>
<dbReference type="Pfam" id="PF07366">
    <property type="entry name" value="SnoaL"/>
    <property type="match status" value="1"/>
</dbReference>
<dbReference type="GO" id="GO:0030638">
    <property type="term" value="P:polyketide metabolic process"/>
    <property type="evidence" value="ECO:0007669"/>
    <property type="project" value="InterPro"/>
</dbReference>